<protein>
    <submittedName>
        <fullName evidence="2">Uncharacterized protein</fullName>
    </submittedName>
</protein>
<dbReference type="EMBL" id="JYDP01001387">
    <property type="protein sequence ID" value="KRY98406.1"/>
    <property type="molecule type" value="Genomic_DNA"/>
</dbReference>
<proteinExistence type="predicted"/>
<keyword evidence="3" id="KW-1185">Reference proteome</keyword>
<evidence type="ECO:0000256" key="1">
    <source>
        <dbReference type="SAM" id="MobiDB-lite"/>
    </source>
</evidence>
<gene>
    <name evidence="2" type="ORF">T11_17691</name>
</gene>
<dbReference type="Proteomes" id="UP000055024">
    <property type="component" value="Unassembled WGS sequence"/>
</dbReference>
<organism evidence="2 3">
    <name type="scientific">Trichinella zimbabwensis</name>
    <dbReference type="NCBI Taxonomy" id="268475"/>
    <lineage>
        <taxon>Eukaryota</taxon>
        <taxon>Metazoa</taxon>
        <taxon>Ecdysozoa</taxon>
        <taxon>Nematoda</taxon>
        <taxon>Enoplea</taxon>
        <taxon>Dorylaimia</taxon>
        <taxon>Trichinellida</taxon>
        <taxon>Trichinellidae</taxon>
        <taxon>Trichinella</taxon>
    </lineage>
</organism>
<feature type="compositionally biased region" description="Polar residues" evidence="1">
    <location>
        <begin position="12"/>
        <end position="25"/>
    </location>
</feature>
<feature type="region of interest" description="Disordered" evidence="1">
    <location>
        <begin position="1"/>
        <end position="25"/>
    </location>
</feature>
<dbReference type="OrthoDB" id="10452238at2759"/>
<evidence type="ECO:0000313" key="3">
    <source>
        <dbReference type="Proteomes" id="UP000055024"/>
    </source>
</evidence>
<sequence>MTIANIHVTESRPYSDSQEQWARHQNSTDGFYSAISFNNGADPREQSN</sequence>
<comment type="caution">
    <text evidence="2">The sequence shown here is derived from an EMBL/GenBank/DDBJ whole genome shotgun (WGS) entry which is preliminary data.</text>
</comment>
<name>A0A0V1GJK7_9BILA</name>
<accession>A0A0V1GJK7</accession>
<dbReference type="AlphaFoldDB" id="A0A0V1GJK7"/>
<evidence type="ECO:0000313" key="2">
    <source>
        <dbReference type="EMBL" id="KRY98406.1"/>
    </source>
</evidence>
<reference evidence="2 3" key="1">
    <citation type="submission" date="2015-01" db="EMBL/GenBank/DDBJ databases">
        <title>Evolution of Trichinella species and genotypes.</title>
        <authorList>
            <person name="Korhonen P.K."/>
            <person name="Edoardo P."/>
            <person name="Giuseppe L.R."/>
            <person name="Gasser R.B."/>
        </authorList>
    </citation>
    <scope>NUCLEOTIDE SEQUENCE [LARGE SCALE GENOMIC DNA]</scope>
    <source>
        <strain evidence="2">ISS1029</strain>
    </source>
</reference>